<dbReference type="AlphaFoldDB" id="A0A7K1SXB9"/>
<dbReference type="Proteomes" id="UP000462014">
    <property type="component" value="Unassembled WGS sequence"/>
</dbReference>
<dbReference type="RefSeq" id="WP_157566624.1">
    <property type="nucleotide sequence ID" value="NZ_WPIK01000008.1"/>
</dbReference>
<dbReference type="GO" id="GO:0015562">
    <property type="term" value="F:efflux transmembrane transporter activity"/>
    <property type="evidence" value="ECO:0007669"/>
    <property type="project" value="InterPro"/>
</dbReference>
<dbReference type="InterPro" id="IPR003423">
    <property type="entry name" value="OMP_efflux"/>
</dbReference>
<accession>A0A7K1SXB9</accession>
<evidence type="ECO:0000313" key="3">
    <source>
        <dbReference type="EMBL" id="MVN21888.1"/>
    </source>
</evidence>
<dbReference type="PANTHER" id="PTHR30203">
    <property type="entry name" value="OUTER MEMBRANE CATION EFFLUX PROTEIN"/>
    <property type="match status" value="1"/>
</dbReference>
<dbReference type="Gene3D" id="1.20.1600.10">
    <property type="entry name" value="Outer membrane efflux proteins (OEP)"/>
    <property type="match status" value="1"/>
</dbReference>
<proteinExistence type="inferred from homology"/>
<feature type="chain" id="PRO_5029557023" evidence="2">
    <location>
        <begin position="26"/>
        <end position="433"/>
    </location>
</feature>
<dbReference type="Pfam" id="PF02321">
    <property type="entry name" value="OEP"/>
    <property type="match status" value="2"/>
</dbReference>
<name>A0A7K1SXB9_9SPHI</name>
<gene>
    <name evidence="3" type="ORF">GO621_10100</name>
</gene>
<dbReference type="EMBL" id="WPIK01000008">
    <property type="protein sequence ID" value="MVN21888.1"/>
    <property type="molecule type" value="Genomic_DNA"/>
</dbReference>
<keyword evidence="2" id="KW-0732">Signal</keyword>
<evidence type="ECO:0000256" key="1">
    <source>
        <dbReference type="ARBA" id="ARBA00007613"/>
    </source>
</evidence>
<evidence type="ECO:0000313" key="4">
    <source>
        <dbReference type="Proteomes" id="UP000462014"/>
    </source>
</evidence>
<feature type="signal peptide" evidence="2">
    <location>
        <begin position="1"/>
        <end position="25"/>
    </location>
</feature>
<comment type="caution">
    <text evidence="3">The sequence shown here is derived from an EMBL/GenBank/DDBJ whole genome shotgun (WGS) entry which is preliminary data.</text>
</comment>
<sequence length="433" mass="50063">MHLKPVNVFWLCLLLLVTIRNPAFTQTRTQGTDTLQLTVKQAEDQFLKNNLQLIIQHYEINNAEAQVITARLFQNPDFNFSNVLYNPNTKRILDVSSQTGEYTFSINQLFLTAGKRNKNIRLAKIGIQQAQYQFFDLLRTLKLTLRNDFFTIYFQQQSARVYDAEISSLTKLLTAYKVQYSKGNIAEKEVLRIQSQLYSLQSELTNLNVGIDTTESQLKFLIRAKPNAYIVPRYDYQLDGKEVVLTTPYQRLLDSAYVNRNDLKLSKATLDYNNVNLSLQKALAVPDVNIGVNYDKQASYIRDYTGIGIDFPLPIFNRNQGAIKQARIAIDQSKVQLQNQQNQVESDVAANYKVALRYETIYNSFDPKFKGDFTHLIGEVFKNYEKRNISLLEFLDFYDSYKVNTLQLNNIQLNRVTSLEQLNFVTGTPFFNQ</sequence>
<dbReference type="SUPFAM" id="SSF56954">
    <property type="entry name" value="Outer membrane efflux proteins (OEP)"/>
    <property type="match status" value="1"/>
</dbReference>
<reference evidence="3 4" key="1">
    <citation type="submission" date="2019-12" db="EMBL/GenBank/DDBJ databases">
        <title>Mucilaginibacter sp. HMF7410 genome sequencing and assembly.</title>
        <authorList>
            <person name="Kang H."/>
            <person name="Cha I."/>
            <person name="Kim H."/>
            <person name="Joh K."/>
        </authorList>
    </citation>
    <scope>NUCLEOTIDE SEQUENCE [LARGE SCALE GENOMIC DNA]</scope>
    <source>
        <strain evidence="3 4">HMF7410</strain>
    </source>
</reference>
<dbReference type="InterPro" id="IPR010131">
    <property type="entry name" value="MdtP/NodT-like"/>
</dbReference>
<evidence type="ECO:0000256" key="2">
    <source>
        <dbReference type="SAM" id="SignalP"/>
    </source>
</evidence>
<dbReference type="PANTHER" id="PTHR30203:SF23">
    <property type="entry name" value="OUTER MEMBRANE EFFLUX PROTEIN"/>
    <property type="match status" value="1"/>
</dbReference>
<keyword evidence="4" id="KW-1185">Reference proteome</keyword>
<organism evidence="3 4">
    <name type="scientific">Mucilaginibacter arboris</name>
    <dbReference type="NCBI Taxonomy" id="2682090"/>
    <lineage>
        <taxon>Bacteria</taxon>
        <taxon>Pseudomonadati</taxon>
        <taxon>Bacteroidota</taxon>
        <taxon>Sphingobacteriia</taxon>
        <taxon>Sphingobacteriales</taxon>
        <taxon>Sphingobacteriaceae</taxon>
        <taxon>Mucilaginibacter</taxon>
    </lineage>
</organism>
<protein>
    <submittedName>
        <fullName evidence="3">TolC family protein</fullName>
    </submittedName>
</protein>
<comment type="similarity">
    <text evidence="1">Belongs to the outer membrane factor (OMF) (TC 1.B.17) family.</text>
</comment>